<keyword evidence="1" id="KW-0808">Transferase</keyword>
<keyword evidence="2" id="KW-1185">Reference proteome</keyword>
<accession>A0ABW3YM13</accession>
<protein>
    <submittedName>
        <fullName evidence="1">Class I SAM-dependent methyltransferase</fullName>
        <ecNumber evidence="1">2.1.1.222</ecNumber>
        <ecNumber evidence="1">2.1.1.64</ecNumber>
    </submittedName>
</protein>
<dbReference type="EC" id="2.1.1.64" evidence="1"/>
<dbReference type="Gene3D" id="3.40.50.150">
    <property type="entry name" value="Vaccinia Virus protein VP39"/>
    <property type="match status" value="1"/>
</dbReference>
<proteinExistence type="predicted"/>
<dbReference type="GO" id="GO:0102208">
    <property type="term" value="F:2-polyprenyl-6-hydroxyphenol methylase activity"/>
    <property type="evidence" value="ECO:0007669"/>
    <property type="project" value="UniProtKB-EC"/>
</dbReference>
<dbReference type="SUPFAM" id="SSF53335">
    <property type="entry name" value="S-adenosyl-L-methionine-dependent methyltransferases"/>
    <property type="match status" value="1"/>
</dbReference>
<comment type="caution">
    <text evidence="1">The sequence shown here is derived from an EMBL/GenBank/DDBJ whole genome shotgun (WGS) entry which is preliminary data.</text>
</comment>
<evidence type="ECO:0000313" key="1">
    <source>
        <dbReference type="EMBL" id="MFD1325638.1"/>
    </source>
</evidence>
<keyword evidence="1" id="KW-0489">Methyltransferase</keyword>
<sequence length="236" mass="26118">MAEITGDQRVQSEVLEGLATAVNHRRWFVELAIPYLGDNPIEIGSGLGDYALEWAPHFRQFTATEADPERLVQLKERLADEPNIEVRQMLLPHSERGDYSAAVSYNVLEHIEDHVGALRSMRDLVRPGGAIVLIVPAFQFAMSPADIATGHVRRYTKKTMHAALTEAGLTVEKLHYANALGLIGYFMATSVFRLMPKEGPMVKIYDTLVLPVTKAAEQVVRPPFGQSVFAVARVPA</sequence>
<gene>
    <name evidence="1" type="ORF">ACFQ4H_31610</name>
</gene>
<dbReference type="Proteomes" id="UP001597260">
    <property type="component" value="Unassembled WGS sequence"/>
</dbReference>
<dbReference type="InterPro" id="IPR029063">
    <property type="entry name" value="SAM-dependent_MTases_sf"/>
</dbReference>
<dbReference type="EMBL" id="JBHTMP010000087">
    <property type="protein sequence ID" value="MFD1325638.1"/>
    <property type="molecule type" value="Genomic_DNA"/>
</dbReference>
<dbReference type="Pfam" id="PF13489">
    <property type="entry name" value="Methyltransf_23"/>
    <property type="match status" value="1"/>
</dbReference>
<dbReference type="EC" id="2.1.1.222" evidence="1"/>
<name>A0ABW3YM13_9ACTN</name>
<organism evidence="1 2">
    <name type="scientific">Micromonospora sonneratiae</name>
    <dbReference type="NCBI Taxonomy" id="1184706"/>
    <lineage>
        <taxon>Bacteria</taxon>
        <taxon>Bacillati</taxon>
        <taxon>Actinomycetota</taxon>
        <taxon>Actinomycetes</taxon>
        <taxon>Micromonosporales</taxon>
        <taxon>Micromonosporaceae</taxon>
        <taxon>Micromonospora</taxon>
    </lineage>
</organism>
<dbReference type="GO" id="GO:0032259">
    <property type="term" value="P:methylation"/>
    <property type="evidence" value="ECO:0007669"/>
    <property type="project" value="UniProtKB-KW"/>
</dbReference>
<dbReference type="PANTHER" id="PTHR43861">
    <property type="entry name" value="TRANS-ACONITATE 2-METHYLTRANSFERASE-RELATED"/>
    <property type="match status" value="1"/>
</dbReference>
<dbReference type="RefSeq" id="WP_377578328.1">
    <property type="nucleotide sequence ID" value="NZ_JBHTMP010000087.1"/>
</dbReference>
<dbReference type="GO" id="GO:0061542">
    <property type="term" value="F:3-demethylubiquinol 3-O-methyltransferase activity"/>
    <property type="evidence" value="ECO:0007669"/>
    <property type="project" value="UniProtKB-EC"/>
</dbReference>
<evidence type="ECO:0000313" key="2">
    <source>
        <dbReference type="Proteomes" id="UP001597260"/>
    </source>
</evidence>
<reference evidence="2" key="1">
    <citation type="journal article" date="2019" name="Int. J. Syst. Evol. Microbiol.">
        <title>The Global Catalogue of Microorganisms (GCM) 10K type strain sequencing project: providing services to taxonomists for standard genome sequencing and annotation.</title>
        <authorList>
            <consortium name="The Broad Institute Genomics Platform"/>
            <consortium name="The Broad Institute Genome Sequencing Center for Infectious Disease"/>
            <person name="Wu L."/>
            <person name="Ma J."/>
        </authorList>
    </citation>
    <scope>NUCLEOTIDE SEQUENCE [LARGE SCALE GENOMIC DNA]</scope>
    <source>
        <strain evidence="2">JCM 31037</strain>
    </source>
</reference>